<name>A0A078B0L9_STYLE</name>
<gene>
    <name evidence="1" type="primary">Contig5214.g5597</name>
    <name evidence="1" type="ORF">STYLEM_17200</name>
</gene>
<protein>
    <recommendedName>
        <fullName evidence="3">Tim10-like domain-containing protein</fullName>
    </recommendedName>
</protein>
<dbReference type="OrthoDB" id="10515144at2759"/>
<dbReference type="EMBL" id="CCKQ01016209">
    <property type="protein sequence ID" value="CDW88084.1"/>
    <property type="molecule type" value="Genomic_DNA"/>
</dbReference>
<accession>A0A078B0L9</accession>
<sequence>MFNQSIPTFEPFKYKADRFHSFIIKNQNDLVQTVFKLEYIKKQEANTILACSRECFANWRQDDLSRAEKDCLHSCFTKLTTVSDIFYVKSGLAATQRYQETQKQRRQQEQEYLSQLNNELNQDKIATEGDVVQTQQSVQIEQPQEAQTEKVVQNIESASNNIISNIATDTNSTSESN</sequence>
<dbReference type="InterPro" id="IPR035427">
    <property type="entry name" value="Tim10-like_dom_sf"/>
</dbReference>
<organism evidence="1 2">
    <name type="scientific">Stylonychia lemnae</name>
    <name type="common">Ciliate</name>
    <dbReference type="NCBI Taxonomy" id="5949"/>
    <lineage>
        <taxon>Eukaryota</taxon>
        <taxon>Sar</taxon>
        <taxon>Alveolata</taxon>
        <taxon>Ciliophora</taxon>
        <taxon>Intramacronucleata</taxon>
        <taxon>Spirotrichea</taxon>
        <taxon>Stichotrichia</taxon>
        <taxon>Sporadotrichida</taxon>
        <taxon>Oxytrichidae</taxon>
        <taxon>Stylonychinae</taxon>
        <taxon>Stylonychia</taxon>
    </lineage>
</organism>
<dbReference type="SUPFAM" id="SSF144122">
    <property type="entry name" value="Tim10-like"/>
    <property type="match status" value="1"/>
</dbReference>
<dbReference type="AlphaFoldDB" id="A0A078B0L9"/>
<evidence type="ECO:0000313" key="2">
    <source>
        <dbReference type="Proteomes" id="UP000039865"/>
    </source>
</evidence>
<evidence type="ECO:0000313" key="1">
    <source>
        <dbReference type="EMBL" id="CDW88084.1"/>
    </source>
</evidence>
<dbReference type="InParanoid" id="A0A078B0L9"/>
<reference evidence="1 2" key="1">
    <citation type="submission" date="2014-06" db="EMBL/GenBank/DDBJ databases">
        <authorList>
            <person name="Swart Estienne"/>
        </authorList>
    </citation>
    <scope>NUCLEOTIDE SEQUENCE [LARGE SCALE GENOMIC DNA]</scope>
    <source>
        <strain evidence="1 2">130c</strain>
    </source>
</reference>
<proteinExistence type="predicted"/>
<dbReference type="Proteomes" id="UP000039865">
    <property type="component" value="Unassembled WGS sequence"/>
</dbReference>
<evidence type="ECO:0008006" key="3">
    <source>
        <dbReference type="Google" id="ProtNLM"/>
    </source>
</evidence>
<keyword evidence="2" id="KW-1185">Reference proteome</keyword>